<dbReference type="EC" id="2.7.13.3" evidence="2"/>
<feature type="domain" description="Signal transduction histidine kinase subgroup 3 dimerisation and phosphoacceptor" evidence="12">
    <location>
        <begin position="186"/>
        <end position="252"/>
    </location>
</feature>
<dbReference type="GO" id="GO:0000155">
    <property type="term" value="F:phosphorelay sensor kinase activity"/>
    <property type="evidence" value="ECO:0007669"/>
    <property type="project" value="InterPro"/>
</dbReference>
<dbReference type="InterPro" id="IPR003594">
    <property type="entry name" value="HATPase_dom"/>
</dbReference>
<feature type="transmembrane region" description="Helical" evidence="10">
    <location>
        <begin position="123"/>
        <end position="140"/>
    </location>
</feature>
<dbReference type="PANTHER" id="PTHR24421:SF10">
    <property type="entry name" value="NITRATE_NITRITE SENSOR PROTEIN NARQ"/>
    <property type="match status" value="1"/>
</dbReference>
<evidence type="ECO:0000256" key="9">
    <source>
        <dbReference type="SAM" id="Coils"/>
    </source>
</evidence>
<feature type="domain" description="Histidine kinase/HSP90-like ATPase" evidence="11">
    <location>
        <begin position="296"/>
        <end position="377"/>
    </location>
</feature>
<evidence type="ECO:0000256" key="7">
    <source>
        <dbReference type="ARBA" id="ARBA00022840"/>
    </source>
</evidence>
<evidence type="ECO:0000256" key="3">
    <source>
        <dbReference type="ARBA" id="ARBA00022553"/>
    </source>
</evidence>
<proteinExistence type="predicted"/>
<evidence type="ECO:0000313" key="16">
    <source>
        <dbReference type="Proteomes" id="UP000030905"/>
    </source>
</evidence>
<evidence type="ECO:0000256" key="6">
    <source>
        <dbReference type="ARBA" id="ARBA00022777"/>
    </source>
</evidence>
<dbReference type="SUPFAM" id="SSF55874">
    <property type="entry name" value="ATPase domain of HSP90 chaperone/DNA topoisomerase II/histidine kinase"/>
    <property type="match status" value="1"/>
</dbReference>
<keyword evidence="8" id="KW-0902">Two-component regulatory system</keyword>
<feature type="transmembrane region" description="Helical" evidence="10">
    <location>
        <begin position="59"/>
        <end position="86"/>
    </location>
</feature>
<gene>
    <name evidence="13" type="ORF">CLPA_c38730</name>
    <name evidence="14" type="ORF">CP6013_03332</name>
</gene>
<dbReference type="PATRIC" id="fig|1262449.3.peg.3697"/>
<dbReference type="AlphaFoldDB" id="A0A0H3J7L7"/>
<feature type="transmembrane region" description="Helical" evidence="10">
    <location>
        <begin position="30"/>
        <end position="47"/>
    </location>
</feature>
<sequence>MGNKMVLVAIRYYVIFMMIMAIFMNNQMNFNNEMIIFILIFLVNNQLRFFSLDKGWQKIVSFILEMVFVLIFYKWIKVYLFIYSALLAIDSNVLFKKYISIIFNLIIVLEELYLLRYSGLQNQFLNIAIVTMVIAVLYFTREERDKKLEAQDLYDRLKISEDKLKKANEELEIYAASIEEITSLRERNRISREIHDSVGHHLSTMVIQLGAIEKTISKNAGAAETLTKNLRKFTQQSLNDVRMAVREMKPKEFEVYEGILNIEELINNFKKMTGVDVRLSFTKEKWSLNSDQAFIIYRIIQEFLSNSLRHGGATIVRIMMAFSEKKLVLTLKDNGRGVNNLVEGIGIKSIRERVMEAGGFFEYNSKAGEGFLVKIELNRWEKPKIHSRREGHGEN</sequence>
<reference evidence="14" key="2">
    <citation type="submission" date="2015-10" db="EMBL/GenBank/DDBJ databases">
        <title>Improved Draft Genome Sequence of Clostridium pasteurianum Strain ATCC 6013 (DSM 525) Using a Hybrid Next-Generation Sequencing Approach.</title>
        <authorList>
            <person name="Pyne M.E."/>
            <person name="Utturkar S.M."/>
            <person name="Brown S.D."/>
            <person name="Moo-Young M."/>
            <person name="Chung D.A."/>
            <person name="Chou P.C."/>
        </authorList>
    </citation>
    <scope>NUCLEOTIDE SEQUENCE</scope>
    <source>
        <strain evidence="14">ATCC 6013</strain>
    </source>
</reference>
<feature type="transmembrane region" description="Helical" evidence="10">
    <location>
        <begin position="6"/>
        <end position="23"/>
    </location>
</feature>
<keyword evidence="3" id="KW-0597">Phosphoprotein</keyword>
<dbReference type="eggNOG" id="COG4585">
    <property type="taxonomic scope" value="Bacteria"/>
</dbReference>
<keyword evidence="6 13" id="KW-0418">Kinase</keyword>
<evidence type="ECO:0000259" key="11">
    <source>
        <dbReference type="Pfam" id="PF02518"/>
    </source>
</evidence>
<dbReference type="Pfam" id="PF02518">
    <property type="entry name" value="HATPase_c"/>
    <property type="match status" value="1"/>
</dbReference>
<dbReference type="PANTHER" id="PTHR24421">
    <property type="entry name" value="NITRATE/NITRITE SENSOR PROTEIN NARX-RELATED"/>
    <property type="match status" value="1"/>
</dbReference>
<keyword evidence="10" id="KW-0472">Membrane</keyword>
<keyword evidence="10" id="KW-0812">Transmembrane</keyword>
<dbReference type="Pfam" id="PF07730">
    <property type="entry name" value="HisKA_3"/>
    <property type="match status" value="1"/>
</dbReference>
<dbReference type="EMBL" id="CP009268">
    <property type="protein sequence ID" value="AJA53899.1"/>
    <property type="molecule type" value="Genomic_DNA"/>
</dbReference>
<evidence type="ECO:0000256" key="2">
    <source>
        <dbReference type="ARBA" id="ARBA00012438"/>
    </source>
</evidence>
<evidence type="ECO:0000313" key="13">
    <source>
        <dbReference type="EMBL" id="AJA53899.1"/>
    </source>
</evidence>
<keyword evidence="9" id="KW-0175">Coiled coil</keyword>
<keyword evidence="4" id="KW-0808">Transferase</keyword>
<dbReference type="CDD" id="cd16917">
    <property type="entry name" value="HATPase_UhpB-NarQ-NarX-like"/>
    <property type="match status" value="1"/>
</dbReference>
<organism evidence="13 16">
    <name type="scientific">Clostridium pasteurianum DSM 525 = ATCC 6013</name>
    <dbReference type="NCBI Taxonomy" id="1262449"/>
    <lineage>
        <taxon>Bacteria</taxon>
        <taxon>Bacillati</taxon>
        <taxon>Bacillota</taxon>
        <taxon>Clostridia</taxon>
        <taxon>Eubacteriales</taxon>
        <taxon>Clostridiaceae</taxon>
        <taxon>Clostridium</taxon>
    </lineage>
</organism>
<reference evidence="13 16" key="1">
    <citation type="journal article" date="2015" name="Genome Announc.">
        <title>Complete Genome Sequence of the Nitrogen-Fixing and Solvent-Producing Clostridium pasteurianum DSM 525.</title>
        <authorList>
            <person name="Poehlein A."/>
            <person name="Grosse-Honebrink A."/>
            <person name="Zhang Y."/>
            <person name="Minton N.P."/>
            <person name="Daniel R."/>
        </authorList>
    </citation>
    <scope>NUCLEOTIDE SEQUENCE [LARGE SCALE GENOMIC DNA]</scope>
    <source>
        <strain evidence="13">DSM 525</strain>
        <strain evidence="16">DSM 525 / ATCC 6013</strain>
    </source>
</reference>
<protein>
    <recommendedName>
        <fullName evidence="2">histidine kinase</fullName>
        <ecNumber evidence="2">2.7.13.3</ecNumber>
    </recommendedName>
</protein>
<dbReference type="InterPro" id="IPR036890">
    <property type="entry name" value="HATPase_C_sf"/>
</dbReference>
<dbReference type="Gene3D" id="1.20.5.1930">
    <property type="match status" value="1"/>
</dbReference>
<dbReference type="Gene3D" id="3.30.565.10">
    <property type="entry name" value="Histidine kinase-like ATPase, C-terminal domain"/>
    <property type="match status" value="1"/>
</dbReference>
<accession>A0A0H3J7L7</accession>
<keyword evidence="16" id="KW-1185">Reference proteome</keyword>
<comment type="catalytic activity">
    <reaction evidence="1">
        <text>ATP + protein L-histidine = ADP + protein N-phospho-L-histidine.</text>
        <dbReference type="EC" id="2.7.13.3"/>
    </reaction>
</comment>
<dbReference type="GeneID" id="93075956"/>
<reference evidence="14 15" key="3">
    <citation type="journal article" name="Genome Announc.">
        <title>Improved Draft Genome Sequence of Clostridium pasteurianum Strain ATCC 6013 (DSM 525) Using a Hybrid Next-Generation Sequencing Approach.</title>
        <authorList>
            <person name="Pyne M.E."/>
            <person name="Utturkar S."/>
            <person name="Brown S.D."/>
            <person name="Moo-Young M."/>
            <person name="Chung D.A."/>
            <person name="Chou C.P."/>
        </authorList>
    </citation>
    <scope>NUCLEOTIDE SEQUENCE [LARGE SCALE GENOMIC DNA]</scope>
    <source>
        <strain evidence="14 15">ATCC 6013</strain>
    </source>
</reference>
<dbReference type="GO" id="GO:0016020">
    <property type="term" value="C:membrane"/>
    <property type="evidence" value="ECO:0007669"/>
    <property type="project" value="InterPro"/>
</dbReference>
<dbReference type="InterPro" id="IPR011712">
    <property type="entry name" value="Sig_transdc_His_kin_sub3_dim/P"/>
</dbReference>
<dbReference type="RefSeq" id="WP_003447800.1">
    <property type="nucleotide sequence ID" value="NZ_ANZB01000016.1"/>
</dbReference>
<keyword evidence="5" id="KW-0547">Nucleotide-binding</keyword>
<dbReference type="Proteomes" id="UP000030905">
    <property type="component" value="Chromosome"/>
</dbReference>
<keyword evidence="7" id="KW-0067">ATP-binding</keyword>
<dbReference type="KEGG" id="cpat:CLPA_c38730"/>
<dbReference type="GO" id="GO:0005524">
    <property type="term" value="F:ATP binding"/>
    <property type="evidence" value="ECO:0007669"/>
    <property type="project" value="UniProtKB-KW"/>
</dbReference>
<evidence type="ECO:0000313" key="14">
    <source>
        <dbReference type="EMBL" id="KRU14076.1"/>
    </source>
</evidence>
<evidence type="ECO:0000259" key="12">
    <source>
        <dbReference type="Pfam" id="PF07730"/>
    </source>
</evidence>
<evidence type="ECO:0000256" key="5">
    <source>
        <dbReference type="ARBA" id="ARBA00022741"/>
    </source>
</evidence>
<dbReference type="EMBL" id="JPGY02000001">
    <property type="protein sequence ID" value="KRU14076.1"/>
    <property type="molecule type" value="Genomic_DNA"/>
</dbReference>
<dbReference type="InterPro" id="IPR050482">
    <property type="entry name" value="Sensor_HK_TwoCompSys"/>
</dbReference>
<evidence type="ECO:0000256" key="4">
    <source>
        <dbReference type="ARBA" id="ARBA00022679"/>
    </source>
</evidence>
<evidence type="ECO:0000256" key="8">
    <source>
        <dbReference type="ARBA" id="ARBA00023012"/>
    </source>
</evidence>
<feature type="coiled-coil region" evidence="9">
    <location>
        <begin position="150"/>
        <end position="184"/>
    </location>
</feature>
<evidence type="ECO:0000256" key="10">
    <source>
        <dbReference type="SAM" id="Phobius"/>
    </source>
</evidence>
<keyword evidence="10" id="KW-1133">Transmembrane helix</keyword>
<dbReference type="Proteomes" id="UP000028042">
    <property type="component" value="Unassembled WGS sequence"/>
</dbReference>
<evidence type="ECO:0000313" key="15">
    <source>
        <dbReference type="Proteomes" id="UP000028042"/>
    </source>
</evidence>
<name>A0A0H3J7L7_CLOPA</name>
<feature type="transmembrane region" description="Helical" evidence="10">
    <location>
        <begin position="98"/>
        <end position="117"/>
    </location>
</feature>
<dbReference type="KEGG" id="cpae:CPAST_c38730"/>
<dbReference type="GO" id="GO:0046983">
    <property type="term" value="F:protein dimerization activity"/>
    <property type="evidence" value="ECO:0007669"/>
    <property type="project" value="InterPro"/>
</dbReference>
<evidence type="ECO:0000256" key="1">
    <source>
        <dbReference type="ARBA" id="ARBA00000085"/>
    </source>
</evidence>